<feature type="transmembrane region" description="Helical" evidence="2">
    <location>
        <begin position="20"/>
        <end position="41"/>
    </location>
</feature>
<keyword evidence="2" id="KW-1133">Transmembrane helix</keyword>
<accession>A0A1X6MUZ2</accession>
<dbReference type="EMBL" id="KZ110601">
    <property type="protein sequence ID" value="OSX60042.1"/>
    <property type="molecule type" value="Genomic_DNA"/>
</dbReference>
<gene>
    <name evidence="3" type="ORF">POSPLADRAFT_1059330</name>
</gene>
<feature type="transmembrane region" description="Helical" evidence="2">
    <location>
        <begin position="272"/>
        <end position="291"/>
    </location>
</feature>
<dbReference type="RefSeq" id="XP_024336836.1">
    <property type="nucleotide sequence ID" value="XM_024481148.1"/>
</dbReference>
<feature type="compositionally biased region" description="Polar residues" evidence="1">
    <location>
        <begin position="119"/>
        <end position="128"/>
    </location>
</feature>
<keyword evidence="4" id="KW-1185">Reference proteome</keyword>
<dbReference type="OrthoDB" id="2562239at2759"/>
<organism evidence="3 4">
    <name type="scientific">Postia placenta MAD-698-R-SB12</name>
    <dbReference type="NCBI Taxonomy" id="670580"/>
    <lineage>
        <taxon>Eukaryota</taxon>
        <taxon>Fungi</taxon>
        <taxon>Dikarya</taxon>
        <taxon>Basidiomycota</taxon>
        <taxon>Agaricomycotina</taxon>
        <taxon>Agaricomycetes</taxon>
        <taxon>Polyporales</taxon>
        <taxon>Adustoporiaceae</taxon>
        <taxon>Rhodonia</taxon>
    </lineage>
</organism>
<sequence>MSSSPTVFFPSPIGGVPFTIDLAPSVLFALLYAALAPLVIYRVASAKSRTIILAGTFIFSLQRIADMALRAQEAHVPSDRTSNSNIKYLQTTYATGFIGMGHGLLEMLRCLLMSATKGTPPSETSATCPNDIELQRPPIGESTNTSPSKMGSKDNVGVVYTPVDSMRSRSFSFTPIPATTALFPPTREDQPGRRKRIQTIASLTLIPFGISILMAIIAGNNYYKSFTSASEGHTVGLVRAASTSLALILFQATNITAFTCMVTDRRVSRGRALYICALTCLLSVVGVYRLVVMRCTTDALESAAPCSLNSTAAKAAFYVFHMAPEYLTAVAIWGVNIRATFQTGTWGKV</sequence>
<evidence type="ECO:0000313" key="4">
    <source>
        <dbReference type="Proteomes" id="UP000194127"/>
    </source>
</evidence>
<evidence type="ECO:0000256" key="1">
    <source>
        <dbReference type="SAM" id="MobiDB-lite"/>
    </source>
</evidence>
<reference evidence="3 4" key="1">
    <citation type="submission" date="2017-04" db="EMBL/GenBank/DDBJ databases">
        <title>Genome Sequence of the Model Brown-Rot Fungus Postia placenta SB12.</title>
        <authorList>
            <consortium name="DOE Joint Genome Institute"/>
            <person name="Gaskell J."/>
            <person name="Kersten P."/>
            <person name="Larrondo L.F."/>
            <person name="Canessa P."/>
            <person name="Martinez D."/>
            <person name="Hibbett D."/>
            <person name="Schmoll M."/>
            <person name="Kubicek C.P."/>
            <person name="Martinez A.T."/>
            <person name="Yadav J."/>
            <person name="Master E."/>
            <person name="Magnuson J.K."/>
            <person name="James T."/>
            <person name="Yaver D."/>
            <person name="Berka R."/>
            <person name="Labutti K."/>
            <person name="Lipzen A."/>
            <person name="Aerts A."/>
            <person name="Barry K."/>
            <person name="Henrissat B."/>
            <person name="Blanchette R."/>
            <person name="Grigoriev I."/>
            <person name="Cullen D."/>
        </authorList>
    </citation>
    <scope>NUCLEOTIDE SEQUENCE [LARGE SCALE GENOMIC DNA]</scope>
    <source>
        <strain evidence="3 4">MAD-698-R-SB12</strain>
    </source>
</reference>
<name>A0A1X6MUZ2_9APHY</name>
<dbReference type="AlphaFoldDB" id="A0A1X6MUZ2"/>
<protein>
    <submittedName>
        <fullName evidence="3">Uncharacterized protein</fullName>
    </submittedName>
</protein>
<proteinExistence type="predicted"/>
<keyword evidence="2" id="KW-0472">Membrane</keyword>
<keyword evidence="2" id="KW-0812">Transmembrane</keyword>
<dbReference type="GeneID" id="36326098"/>
<feature type="transmembrane region" description="Helical" evidence="2">
    <location>
        <begin position="197"/>
        <end position="217"/>
    </location>
</feature>
<feature type="transmembrane region" description="Helical" evidence="2">
    <location>
        <begin position="237"/>
        <end position="260"/>
    </location>
</feature>
<feature type="region of interest" description="Disordered" evidence="1">
    <location>
        <begin position="119"/>
        <end position="153"/>
    </location>
</feature>
<evidence type="ECO:0000313" key="3">
    <source>
        <dbReference type="EMBL" id="OSX60042.1"/>
    </source>
</evidence>
<dbReference type="Proteomes" id="UP000194127">
    <property type="component" value="Unassembled WGS sequence"/>
</dbReference>
<evidence type="ECO:0000256" key="2">
    <source>
        <dbReference type="SAM" id="Phobius"/>
    </source>
</evidence>